<dbReference type="AlphaFoldDB" id="A0A518HEU6"/>
<keyword evidence="3" id="KW-1185">Reference proteome</keyword>
<dbReference type="KEGG" id="tpla:ElP_73430"/>
<evidence type="ECO:0000313" key="3">
    <source>
        <dbReference type="Proteomes" id="UP000317835"/>
    </source>
</evidence>
<geneLocation type="plasmid" evidence="3">
    <name>pelp_2</name>
</geneLocation>
<organism evidence="2 3">
    <name type="scientific">Tautonia plasticadhaerens</name>
    <dbReference type="NCBI Taxonomy" id="2527974"/>
    <lineage>
        <taxon>Bacteria</taxon>
        <taxon>Pseudomonadati</taxon>
        <taxon>Planctomycetota</taxon>
        <taxon>Planctomycetia</taxon>
        <taxon>Isosphaerales</taxon>
        <taxon>Isosphaeraceae</taxon>
        <taxon>Tautonia</taxon>
    </lineage>
</organism>
<dbReference type="Proteomes" id="UP000317835">
    <property type="component" value="Plasmid pElP_2"/>
</dbReference>
<sequence length="35" mass="3662">MSAGGVPVTSVATESRGRPTDSRDTYILSCYLISA</sequence>
<name>A0A518HEU6_9BACT</name>
<feature type="region of interest" description="Disordered" evidence="1">
    <location>
        <begin position="1"/>
        <end position="22"/>
    </location>
</feature>
<keyword evidence="2" id="KW-0614">Plasmid</keyword>
<accession>A0A518HEU6</accession>
<dbReference type="EMBL" id="CP036428">
    <property type="protein sequence ID" value="QDV39377.1"/>
    <property type="molecule type" value="Genomic_DNA"/>
</dbReference>
<evidence type="ECO:0000256" key="1">
    <source>
        <dbReference type="SAM" id="MobiDB-lite"/>
    </source>
</evidence>
<evidence type="ECO:0000313" key="2">
    <source>
        <dbReference type="EMBL" id="QDV39377.1"/>
    </source>
</evidence>
<protein>
    <submittedName>
        <fullName evidence="2">Uncharacterized protein</fullName>
    </submittedName>
</protein>
<reference evidence="2 3" key="1">
    <citation type="submission" date="2019-02" db="EMBL/GenBank/DDBJ databases">
        <title>Deep-cultivation of Planctomycetes and their phenomic and genomic characterization uncovers novel biology.</title>
        <authorList>
            <person name="Wiegand S."/>
            <person name="Jogler M."/>
            <person name="Boedeker C."/>
            <person name="Pinto D."/>
            <person name="Vollmers J."/>
            <person name="Rivas-Marin E."/>
            <person name="Kohn T."/>
            <person name="Peeters S.H."/>
            <person name="Heuer A."/>
            <person name="Rast P."/>
            <person name="Oberbeckmann S."/>
            <person name="Bunk B."/>
            <person name="Jeske O."/>
            <person name="Meyerdierks A."/>
            <person name="Storesund J.E."/>
            <person name="Kallscheuer N."/>
            <person name="Luecker S."/>
            <person name="Lage O.M."/>
            <person name="Pohl T."/>
            <person name="Merkel B.J."/>
            <person name="Hornburger P."/>
            <person name="Mueller R.-W."/>
            <person name="Bruemmer F."/>
            <person name="Labrenz M."/>
            <person name="Spormann A.M."/>
            <person name="Op den Camp H."/>
            <person name="Overmann J."/>
            <person name="Amann R."/>
            <person name="Jetten M.S.M."/>
            <person name="Mascher T."/>
            <person name="Medema M.H."/>
            <person name="Devos D.P."/>
            <person name="Kaster A.-K."/>
            <person name="Ovreas L."/>
            <person name="Rohde M."/>
            <person name="Galperin M.Y."/>
            <person name="Jogler C."/>
        </authorList>
    </citation>
    <scope>NUCLEOTIDE SEQUENCE [LARGE SCALE GENOMIC DNA]</scope>
    <source>
        <strain evidence="2 3">ElP</strain>
        <plasmid evidence="3">pelp_2</plasmid>
    </source>
</reference>
<gene>
    <name evidence="2" type="ORF">ElP_73430</name>
</gene>
<proteinExistence type="predicted"/>